<evidence type="ECO:0000313" key="1">
    <source>
        <dbReference type="EMBL" id="MDR5900420.1"/>
    </source>
</evidence>
<keyword evidence="2" id="KW-1185">Reference proteome</keyword>
<dbReference type="Proteomes" id="UP001254564">
    <property type="component" value="Unassembled WGS sequence"/>
</dbReference>
<gene>
    <name evidence="1" type="ORF">QC823_15760</name>
</gene>
<dbReference type="EMBL" id="JARWAN010000043">
    <property type="protein sequence ID" value="MDR5900420.1"/>
    <property type="molecule type" value="Genomic_DNA"/>
</dbReference>
<dbReference type="RefSeq" id="WP_309657295.1">
    <property type="nucleotide sequence ID" value="NZ_JARWAN010000043.1"/>
</dbReference>
<protein>
    <submittedName>
        <fullName evidence="1">Uncharacterized protein</fullName>
    </submittedName>
</protein>
<reference evidence="1 2" key="1">
    <citation type="submission" date="2023-04" db="EMBL/GenBank/DDBJ databases">
        <title>A long-awaited taxogenomic arrangement of the family Halomonadaceae.</title>
        <authorList>
            <person name="De La Haba R."/>
            <person name="Chuvochina M."/>
            <person name="Wittouck S."/>
            <person name="Arahal D.R."/>
            <person name="Sanchez-Porro C."/>
            <person name="Hugenholtz P."/>
            <person name="Ventosa A."/>
        </authorList>
    </citation>
    <scope>NUCLEOTIDE SEQUENCE [LARGE SCALE GENOMIC DNA]</scope>
    <source>
        <strain evidence="1 2">DSM 21020</strain>
    </source>
</reference>
<organism evidence="1 2">
    <name type="scientific">Vreelandella vilamensis</name>
    <dbReference type="NCBI Taxonomy" id="531309"/>
    <lineage>
        <taxon>Bacteria</taxon>
        <taxon>Pseudomonadati</taxon>
        <taxon>Pseudomonadota</taxon>
        <taxon>Gammaproteobacteria</taxon>
        <taxon>Oceanospirillales</taxon>
        <taxon>Halomonadaceae</taxon>
        <taxon>Vreelandella</taxon>
    </lineage>
</organism>
<sequence>MPTSPPTADNPLTLIFAYRAFDLRDRFPQPLAIFHETLACLQSHDAYLHSMSGEIVAYLRGGGALSIPESFFIRRSGNDVGIVSAEANDAVCEAVDRWLRNTLTLHPPTSITQEASTIRPGRLDLLLEQCDPDASELDDVNA</sequence>
<comment type="caution">
    <text evidence="1">The sequence shown here is derived from an EMBL/GenBank/DDBJ whole genome shotgun (WGS) entry which is preliminary data.</text>
</comment>
<evidence type="ECO:0000313" key="2">
    <source>
        <dbReference type="Proteomes" id="UP001254564"/>
    </source>
</evidence>
<proteinExistence type="predicted"/>
<accession>A0ABU1H7Y8</accession>
<name>A0ABU1H7Y8_9GAMM</name>